<dbReference type="SMART" id="SM00100">
    <property type="entry name" value="cNMP"/>
    <property type="match status" value="1"/>
</dbReference>
<evidence type="ECO:0000259" key="5">
    <source>
        <dbReference type="PROSITE" id="PS51063"/>
    </source>
</evidence>
<dbReference type="AlphaFoldDB" id="A0A9D2MCB8"/>
<dbReference type="GO" id="GO:0003677">
    <property type="term" value="F:DNA binding"/>
    <property type="evidence" value="ECO:0007669"/>
    <property type="project" value="UniProtKB-KW"/>
</dbReference>
<dbReference type="SMART" id="SM00419">
    <property type="entry name" value="HTH_CRP"/>
    <property type="match status" value="1"/>
</dbReference>
<dbReference type="InterPro" id="IPR036388">
    <property type="entry name" value="WH-like_DNA-bd_sf"/>
</dbReference>
<dbReference type="Pfam" id="PF13545">
    <property type="entry name" value="HTH_Crp_2"/>
    <property type="match status" value="1"/>
</dbReference>
<protein>
    <submittedName>
        <fullName evidence="6">Crp/Fnr family transcriptional regulator</fullName>
    </submittedName>
</protein>
<gene>
    <name evidence="6" type="ORF">H9714_08125</name>
</gene>
<keyword evidence="1" id="KW-0805">Transcription regulation</keyword>
<evidence type="ECO:0000259" key="4">
    <source>
        <dbReference type="PROSITE" id="PS50042"/>
    </source>
</evidence>
<dbReference type="InterPro" id="IPR050397">
    <property type="entry name" value="Env_Response_Regulators"/>
</dbReference>
<evidence type="ECO:0000256" key="3">
    <source>
        <dbReference type="ARBA" id="ARBA00023163"/>
    </source>
</evidence>
<dbReference type="InterPro" id="IPR036390">
    <property type="entry name" value="WH_DNA-bd_sf"/>
</dbReference>
<keyword evidence="3" id="KW-0804">Transcription</keyword>
<keyword evidence="2" id="KW-0238">DNA-binding</keyword>
<reference evidence="6" key="2">
    <citation type="submission" date="2021-04" db="EMBL/GenBank/DDBJ databases">
        <authorList>
            <person name="Gilroy R."/>
        </authorList>
    </citation>
    <scope>NUCLEOTIDE SEQUENCE</scope>
    <source>
        <strain evidence="6">CHK189-11263</strain>
    </source>
</reference>
<feature type="domain" description="Cyclic nucleotide-binding" evidence="4">
    <location>
        <begin position="1"/>
        <end position="117"/>
    </location>
</feature>
<sequence>MSNDIWAPLAEGQSPLFFSPGQLIYLQDTRAEQFYYIQSGTVKCFLSAESGEERILTRHHAGELIGEAAFFDKQPRVSSAMAVTACALIPVDRPRLQAVFALHPDLAIRMLEYLSRTVRLLSAHLDGTFLQADQRIARHLLSLRPDEHGDLLCTHEEIGASVGVSRVTVSRVLGQFARCGWIQTGYRTVHLLDRAALERLGALSTL</sequence>
<dbReference type="GO" id="GO:0005829">
    <property type="term" value="C:cytosol"/>
    <property type="evidence" value="ECO:0007669"/>
    <property type="project" value="TreeGrafter"/>
</dbReference>
<dbReference type="PANTHER" id="PTHR24567">
    <property type="entry name" value="CRP FAMILY TRANSCRIPTIONAL REGULATORY PROTEIN"/>
    <property type="match status" value="1"/>
</dbReference>
<dbReference type="InterPro" id="IPR000595">
    <property type="entry name" value="cNMP-bd_dom"/>
</dbReference>
<dbReference type="PROSITE" id="PS51063">
    <property type="entry name" value="HTH_CRP_2"/>
    <property type="match status" value="1"/>
</dbReference>
<dbReference type="Gene3D" id="1.10.10.10">
    <property type="entry name" value="Winged helix-like DNA-binding domain superfamily/Winged helix DNA-binding domain"/>
    <property type="match status" value="1"/>
</dbReference>
<evidence type="ECO:0000313" key="6">
    <source>
        <dbReference type="EMBL" id="HJB57503.1"/>
    </source>
</evidence>
<dbReference type="Pfam" id="PF00027">
    <property type="entry name" value="cNMP_binding"/>
    <property type="match status" value="1"/>
</dbReference>
<comment type="caution">
    <text evidence="6">The sequence shown here is derived from an EMBL/GenBank/DDBJ whole genome shotgun (WGS) entry which is preliminary data.</text>
</comment>
<dbReference type="SUPFAM" id="SSF46785">
    <property type="entry name" value="Winged helix' DNA-binding domain"/>
    <property type="match status" value="1"/>
</dbReference>
<proteinExistence type="predicted"/>
<dbReference type="Gene3D" id="2.60.120.10">
    <property type="entry name" value="Jelly Rolls"/>
    <property type="match status" value="1"/>
</dbReference>
<dbReference type="EMBL" id="DWYC01000070">
    <property type="protein sequence ID" value="HJB57503.1"/>
    <property type="molecule type" value="Genomic_DNA"/>
</dbReference>
<dbReference type="PROSITE" id="PS50042">
    <property type="entry name" value="CNMP_BINDING_3"/>
    <property type="match status" value="1"/>
</dbReference>
<reference evidence="6" key="1">
    <citation type="journal article" date="2021" name="PeerJ">
        <title>Extensive microbial diversity within the chicken gut microbiome revealed by metagenomics and culture.</title>
        <authorList>
            <person name="Gilroy R."/>
            <person name="Ravi A."/>
            <person name="Getino M."/>
            <person name="Pursley I."/>
            <person name="Horton D.L."/>
            <person name="Alikhan N.F."/>
            <person name="Baker D."/>
            <person name="Gharbi K."/>
            <person name="Hall N."/>
            <person name="Watson M."/>
            <person name="Adriaenssens E.M."/>
            <person name="Foster-Nyarko E."/>
            <person name="Jarju S."/>
            <person name="Secka A."/>
            <person name="Antonio M."/>
            <person name="Oren A."/>
            <person name="Chaudhuri R.R."/>
            <person name="La Ragione R."/>
            <person name="Hildebrand F."/>
            <person name="Pallen M.J."/>
        </authorList>
    </citation>
    <scope>NUCLEOTIDE SEQUENCE</scope>
    <source>
        <strain evidence="6">CHK189-11263</strain>
    </source>
</reference>
<dbReference type="CDD" id="cd00038">
    <property type="entry name" value="CAP_ED"/>
    <property type="match status" value="1"/>
</dbReference>
<dbReference type="InterPro" id="IPR012318">
    <property type="entry name" value="HTH_CRP"/>
</dbReference>
<dbReference type="InterPro" id="IPR018490">
    <property type="entry name" value="cNMP-bd_dom_sf"/>
</dbReference>
<dbReference type="GO" id="GO:0003700">
    <property type="term" value="F:DNA-binding transcription factor activity"/>
    <property type="evidence" value="ECO:0007669"/>
    <property type="project" value="TreeGrafter"/>
</dbReference>
<organism evidence="6 7">
    <name type="scientific">Candidatus Flavonifractor intestinipullorum</name>
    <dbReference type="NCBI Taxonomy" id="2838587"/>
    <lineage>
        <taxon>Bacteria</taxon>
        <taxon>Bacillati</taxon>
        <taxon>Bacillota</taxon>
        <taxon>Clostridia</taxon>
        <taxon>Eubacteriales</taxon>
        <taxon>Oscillospiraceae</taxon>
        <taxon>Flavonifractor</taxon>
    </lineage>
</organism>
<evidence type="ECO:0000313" key="7">
    <source>
        <dbReference type="Proteomes" id="UP000824208"/>
    </source>
</evidence>
<evidence type="ECO:0000256" key="2">
    <source>
        <dbReference type="ARBA" id="ARBA00023125"/>
    </source>
</evidence>
<accession>A0A9D2MCB8</accession>
<dbReference type="Proteomes" id="UP000824208">
    <property type="component" value="Unassembled WGS sequence"/>
</dbReference>
<dbReference type="SUPFAM" id="SSF51206">
    <property type="entry name" value="cAMP-binding domain-like"/>
    <property type="match status" value="1"/>
</dbReference>
<feature type="domain" description="HTH crp-type" evidence="5">
    <location>
        <begin position="130"/>
        <end position="195"/>
    </location>
</feature>
<evidence type="ECO:0000256" key="1">
    <source>
        <dbReference type="ARBA" id="ARBA00023015"/>
    </source>
</evidence>
<dbReference type="PANTHER" id="PTHR24567:SF74">
    <property type="entry name" value="HTH-TYPE TRANSCRIPTIONAL REGULATOR ARCR"/>
    <property type="match status" value="1"/>
</dbReference>
<name>A0A9D2MCB8_9FIRM</name>
<dbReference type="InterPro" id="IPR014710">
    <property type="entry name" value="RmlC-like_jellyroll"/>
</dbReference>